<organism evidence="3">
    <name type="scientific">uncultured bacterium URE12</name>
    <dbReference type="NCBI Taxonomy" id="581111"/>
    <lineage>
        <taxon>Bacteria</taxon>
        <taxon>environmental samples</taxon>
    </lineage>
</organism>
<feature type="domain" description="Phage MuF C-terminal" evidence="2">
    <location>
        <begin position="233"/>
        <end position="336"/>
    </location>
</feature>
<feature type="region of interest" description="Disordered" evidence="1">
    <location>
        <begin position="121"/>
        <end position="153"/>
    </location>
</feature>
<evidence type="ECO:0000259" key="2">
    <source>
        <dbReference type="Pfam" id="PF18819"/>
    </source>
</evidence>
<accession>C0JZS0</accession>
<feature type="compositionally biased region" description="Polar residues" evidence="1">
    <location>
        <begin position="132"/>
        <end position="153"/>
    </location>
</feature>
<dbReference type="EMBL" id="FJ529690">
    <property type="protein sequence ID" value="ACM90950.1"/>
    <property type="molecule type" value="Genomic_DNA"/>
</dbReference>
<dbReference type="Pfam" id="PF18819">
    <property type="entry name" value="MuF_C"/>
    <property type="match status" value="1"/>
</dbReference>
<dbReference type="AlphaFoldDB" id="C0JZS0"/>
<proteinExistence type="predicted"/>
<evidence type="ECO:0000256" key="1">
    <source>
        <dbReference type="SAM" id="MobiDB-lite"/>
    </source>
</evidence>
<sequence length="785" mass="88326">MAQAADVVGNKIPQILEHELDDATLEGQADEIAAEFRKTVENLGKDRPLSAQFRAELDGIEQKAKEYAEAQGINGKRAELYGLLYRQQVSMWHSITGMSPEYIAERFPVVLQNYNSGANETAEGTAAGKSQEAGTEESQVGRTLNQPPYNETGSFGKTIKQFFGVSGRTDAEIYADIHGKIRNPKVANNTRISLGYVPDIYVALGLIKDKDLKASKLTFRKAYGLITQAELIANKDLHNHNVPDDVIKKIGSLIADPLLIMDSKKHPGRIMAVVQDFVVDKKTNAVIPPIVIIISPSKRGHGYSFVPTAYDKNNLINLISWADSKKKIYYISDKKIALNRIAYGNKSQLPSMLHGLSQSTLLSNSIPSKEDIVKRFGLTGNNGTSLYQTAYAGSRTDYDRPALEAIGTGEGNQVHGWGLYYALNRGVAEGYRKRFTDYTVYFRGKQLINNEPENPGSDYWVCVEVKQRGFQGAKDYYKEAIEICETSLKKFPGEEYVLKDLSHYKEGLKKIESLTAEDIKELTRQNGLNDTQAEYMGRWQRTRMQVYSMYTGMSPKYLSEQMRIGLSNKGKPIREFYERLVKMHSHLVEKTPSDWNGQTREDVKKEINFDEGKGYSEINSPIETVKIKDGNITHLIKENDTERKKKLLRTLRTIQNPNIIVEAPGHKDYNRDKTYHYYIKLFNVDGKTTSHWQIVKIAPDGNFYTTNFGSDKKQIDETMERGKTIYDLSSLPGIALNDSQAVYRTESQALPTSDSIAEPAETVNAAGIETAERKTAMRLTLFLRG</sequence>
<reference evidence="3" key="1">
    <citation type="submission" date="2008-11" db="EMBL/GenBank/DDBJ databases">
        <title>Isolation and characterization of a fructose-1,6-bisphosphatase in Bacteroides sp. from a rumen metagenomic library.</title>
        <authorList>
            <person name="Wang J."/>
            <person name="Liu K."/>
            <person name="Zhao S."/>
            <person name="Bu D."/>
            <person name="Li D."/>
            <person name="Yu P."/>
            <person name="Wei H."/>
            <person name="Zhou L."/>
        </authorList>
    </citation>
    <scope>NUCLEOTIDE SEQUENCE</scope>
</reference>
<name>C0JZS0_9BACT</name>
<evidence type="ECO:0000313" key="3">
    <source>
        <dbReference type="EMBL" id="ACM90950.1"/>
    </source>
</evidence>
<dbReference type="InterPro" id="IPR041131">
    <property type="entry name" value="MuF_C"/>
</dbReference>
<protein>
    <recommendedName>
        <fullName evidence="2">Phage MuF C-terminal domain-containing protein</fullName>
    </recommendedName>
</protein>